<proteinExistence type="predicted"/>
<dbReference type="PANTHER" id="PTHR46401:SF2">
    <property type="entry name" value="GLYCOSYLTRANSFERASE WBBK-RELATED"/>
    <property type="match status" value="1"/>
</dbReference>
<feature type="domain" description="Glycosyl transferase family 4" evidence="3">
    <location>
        <begin position="30"/>
        <end position="196"/>
    </location>
</feature>
<dbReference type="RefSeq" id="WP_039190658.1">
    <property type="nucleotide sequence ID" value="NZ_JRFJ01000001.1"/>
</dbReference>
<sequence>MRNLLFVHNNFPAQFKHVGPLLAREGRYAVSALHKRQDLPDQALGMRLYSYTPVGGISAGVHPWLTQVENALNHGEAATRRALELRRAGFEPDVIIGHHGWGEMMFLRDIWPKARIGLYCELYYRHRDSSWDFDPEFLDTINPAAICKARMLNIPFDLSFEGAVAGLSPTRWQANTFPESIRRRIDVVHDGIDTAQIRPSGNARLEVDGGVLTRDNEVFTFVSRHLEPYRGLHIFMRALPALLRKRPAAHVVIVGSEGKEGGYGPLPESGTWKEKFIAEVRPQMDDAQWARVHFLGRIPYERFLQVLQVSTVHVYLTYPFVVSWSLLEAMSAGAAIVAGDTAPVREMVEDGHNGLLVDFFDSMALADTLARLATAPLQRARMGAAARQFVIDTYEVAHCARRQAEWIDRVAAG</sequence>
<evidence type="ECO:0000259" key="2">
    <source>
        <dbReference type="Pfam" id="PF00534"/>
    </source>
</evidence>
<evidence type="ECO:0000259" key="3">
    <source>
        <dbReference type="Pfam" id="PF12000"/>
    </source>
</evidence>
<evidence type="ECO:0000313" key="4">
    <source>
        <dbReference type="EMBL" id="KHJ55658.1"/>
    </source>
</evidence>
<organism evidence="4 5">
    <name type="scientific">Aureimonas altamirensis</name>
    <dbReference type="NCBI Taxonomy" id="370622"/>
    <lineage>
        <taxon>Bacteria</taxon>
        <taxon>Pseudomonadati</taxon>
        <taxon>Pseudomonadota</taxon>
        <taxon>Alphaproteobacteria</taxon>
        <taxon>Hyphomicrobiales</taxon>
        <taxon>Aurantimonadaceae</taxon>
        <taxon>Aureimonas</taxon>
    </lineage>
</organism>
<accession>A0A0B1Q488</accession>
<dbReference type="AlphaFoldDB" id="A0A0B1Q488"/>
<reference evidence="4 5" key="1">
    <citation type="submission" date="2014-09" db="EMBL/GenBank/DDBJ databases">
        <title>Isolation and characterization of Aurantimonas altamirensis ON-56566 from clinical sample following a dog bite.</title>
        <authorList>
            <person name="Eshaghi A."/>
            <person name="Li A."/>
            <person name="Shahinas D."/>
            <person name="Bahn P."/>
            <person name="Kus J.V."/>
            <person name="Patel S.N."/>
        </authorList>
    </citation>
    <scope>NUCLEOTIDE SEQUENCE [LARGE SCALE GENOMIC DNA]</scope>
    <source>
        <strain evidence="4 5">ON-56566</strain>
    </source>
</reference>
<dbReference type="Gene3D" id="3.40.50.2000">
    <property type="entry name" value="Glycogen Phosphorylase B"/>
    <property type="match status" value="1"/>
</dbReference>
<dbReference type="EMBL" id="JRFJ01000001">
    <property type="protein sequence ID" value="KHJ55658.1"/>
    <property type="molecule type" value="Genomic_DNA"/>
</dbReference>
<dbReference type="Pfam" id="PF00534">
    <property type="entry name" value="Glycos_transf_1"/>
    <property type="match status" value="1"/>
</dbReference>
<dbReference type="Proteomes" id="UP000030826">
    <property type="component" value="Unassembled WGS sequence"/>
</dbReference>
<gene>
    <name evidence="4" type="ORF">LA66_03155</name>
</gene>
<dbReference type="InterPro" id="IPR022623">
    <property type="entry name" value="Glyco_trans_4"/>
</dbReference>
<dbReference type="OrthoDB" id="9793726at2"/>
<dbReference type="SUPFAM" id="SSF53756">
    <property type="entry name" value="UDP-Glycosyltransferase/glycogen phosphorylase"/>
    <property type="match status" value="1"/>
</dbReference>
<name>A0A0B1Q488_9HYPH</name>
<dbReference type="PANTHER" id="PTHR46401">
    <property type="entry name" value="GLYCOSYLTRANSFERASE WBBK-RELATED"/>
    <property type="match status" value="1"/>
</dbReference>
<comment type="caution">
    <text evidence="4">The sequence shown here is derived from an EMBL/GenBank/DDBJ whole genome shotgun (WGS) entry which is preliminary data.</text>
</comment>
<dbReference type="Pfam" id="PF12000">
    <property type="entry name" value="Glyco_trans_4_3"/>
    <property type="match status" value="1"/>
</dbReference>
<evidence type="ECO:0008006" key="6">
    <source>
        <dbReference type="Google" id="ProtNLM"/>
    </source>
</evidence>
<feature type="domain" description="Glycosyl transferase family 1" evidence="2">
    <location>
        <begin position="215"/>
        <end position="388"/>
    </location>
</feature>
<dbReference type="GO" id="GO:0016757">
    <property type="term" value="F:glycosyltransferase activity"/>
    <property type="evidence" value="ECO:0007669"/>
    <property type="project" value="InterPro"/>
</dbReference>
<dbReference type="GO" id="GO:0009103">
    <property type="term" value="P:lipopolysaccharide biosynthetic process"/>
    <property type="evidence" value="ECO:0007669"/>
    <property type="project" value="TreeGrafter"/>
</dbReference>
<protein>
    <recommendedName>
        <fullName evidence="6">Glycosyl transferase</fullName>
    </recommendedName>
</protein>
<dbReference type="InterPro" id="IPR001296">
    <property type="entry name" value="Glyco_trans_1"/>
</dbReference>
<evidence type="ECO:0000313" key="5">
    <source>
        <dbReference type="Proteomes" id="UP000030826"/>
    </source>
</evidence>
<dbReference type="STRING" id="370622.LA66_03155"/>
<keyword evidence="1" id="KW-0808">Transferase</keyword>
<evidence type="ECO:0000256" key="1">
    <source>
        <dbReference type="ARBA" id="ARBA00022679"/>
    </source>
</evidence>